<keyword evidence="1" id="KW-0805">Transcription regulation</keyword>
<dbReference type="InterPro" id="IPR050109">
    <property type="entry name" value="HTH-type_TetR-like_transc_reg"/>
</dbReference>
<dbReference type="GO" id="GO:0000976">
    <property type="term" value="F:transcription cis-regulatory region binding"/>
    <property type="evidence" value="ECO:0007669"/>
    <property type="project" value="TreeGrafter"/>
</dbReference>
<dbReference type="SUPFAM" id="SSF46689">
    <property type="entry name" value="Homeodomain-like"/>
    <property type="match status" value="1"/>
</dbReference>
<dbReference type="GO" id="GO:0003700">
    <property type="term" value="F:DNA-binding transcription factor activity"/>
    <property type="evidence" value="ECO:0007669"/>
    <property type="project" value="TreeGrafter"/>
</dbReference>
<evidence type="ECO:0000256" key="3">
    <source>
        <dbReference type="ARBA" id="ARBA00023163"/>
    </source>
</evidence>
<dbReference type="Pfam" id="PF00440">
    <property type="entry name" value="TetR_N"/>
    <property type="match status" value="1"/>
</dbReference>
<dbReference type="PROSITE" id="PS50977">
    <property type="entry name" value="HTH_TETR_2"/>
    <property type="match status" value="1"/>
</dbReference>
<dbReference type="InterPro" id="IPR001647">
    <property type="entry name" value="HTH_TetR"/>
</dbReference>
<dbReference type="PANTHER" id="PTHR30055">
    <property type="entry name" value="HTH-TYPE TRANSCRIPTIONAL REGULATOR RUTR"/>
    <property type="match status" value="1"/>
</dbReference>
<evidence type="ECO:0000259" key="5">
    <source>
        <dbReference type="PROSITE" id="PS50977"/>
    </source>
</evidence>
<feature type="domain" description="HTH tetR-type" evidence="5">
    <location>
        <begin position="11"/>
        <end position="71"/>
    </location>
</feature>
<organism evidence="6 7">
    <name type="scientific">Denitrobacterium detoxificans</name>
    <dbReference type="NCBI Taxonomy" id="79604"/>
    <lineage>
        <taxon>Bacteria</taxon>
        <taxon>Bacillati</taxon>
        <taxon>Actinomycetota</taxon>
        <taxon>Coriobacteriia</taxon>
        <taxon>Eggerthellales</taxon>
        <taxon>Eggerthellaceae</taxon>
        <taxon>Denitrobacterium</taxon>
    </lineage>
</organism>
<evidence type="ECO:0000313" key="7">
    <source>
        <dbReference type="Proteomes" id="UP000182975"/>
    </source>
</evidence>
<sequence length="197" mass="22576">MIDQIEITDSPDRRAEIVSAARTLYEERGMAHTTVKSITAAVGVTRSLFYHYFPDKDAVTEAVLDDYVEEFREMVELWNDNREPGNVRKALHDCIRMLKRGVFDNGSFRTDLAHNENASLYLRFLSRSADVLARYLTNTTAVAYAQSHHLEIEHVYEMFYMLIMGMVAFIRSHPNASDEVLESLVAQTLHLDLGDNE</sequence>
<dbReference type="AlphaFoldDB" id="A0A1H8SDH2"/>
<dbReference type="Gene3D" id="1.10.357.10">
    <property type="entry name" value="Tetracycline Repressor, domain 2"/>
    <property type="match status" value="1"/>
</dbReference>
<proteinExistence type="predicted"/>
<dbReference type="PANTHER" id="PTHR30055:SF234">
    <property type="entry name" value="HTH-TYPE TRANSCRIPTIONAL REGULATOR BETI"/>
    <property type="match status" value="1"/>
</dbReference>
<dbReference type="STRING" id="79604.AAY81_06320"/>
<evidence type="ECO:0000256" key="2">
    <source>
        <dbReference type="ARBA" id="ARBA00023125"/>
    </source>
</evidence>
<dbReference type="EMBL" id="FOEC01000006">
    <property type="protein sequence ID" value="SEO76556.1"/>
    <property type="molecule type" value="Genomic_DNA"/>
</dbReference>
<reference evidence="7" key="1">
    <citation type="submission" date="2016-10" db="EMBL/GenBank/DDBJ databases">
        <authorList>
            <person name="Varghese N."/>
        </authorList>
    </citation>
    <scope>NUCLEOTIDE SEQUENCE [LARGE SCALE GENOMIC DNA]</scope>
    <source>
        <strain evidence="7">DSM 21843</strain>
    </source>
</reference>
<dbReference type="Proteomes" id="UP000182975">
    <property type="component" value="Unassembled WGS sequence"/>
</dbReference>
<keyword evidence="3" id="KW-0804">Transcription</keyword>
<feature type="DNA-binding region" description="H-T-H motif" evidence="4">
    <location>
        <begin position="34"/>
        <end position="53"/>
    </location>
</feature>
<evidence type="ECO:0000256" key="1">
    <source>
        <dbReference type="ARBA" id="ARBA00023015"/>
    </source>
</evidence>
<evidence type="ECO:0000313" key="6">
    <source>
        <dbReference type="EMBL" id="SEO76556.1"/>
    </source>
</evidence>
<dbReference type="PRINTS" id="PR00455">
    <property type="entry name" value="HTHTETR"/>
</dbReference>
<evidence type="ECO:0000256" key="4">
    <source>
        <dbReference type="PROSITE-ProRule" id="PRU00335"/>
    </source>
</evidence>
<keyword evidence="7" id="KW-1185">Reference proteome</keyword>
<name>A0A1H8SDH2_9ACTN</name>
<gene>
    <name evidence="6" type="ORF">SAMN02910314_01121</name>
</gene>
<dbReference type="OrthoDB" id="3196926at2"/>
<protein>
    <submittedName>
        <fullName evidence="6">Transcriptional regulator, TetR family</fullName>
    </submittedName>
</protein>
<accession>A0A1H8SDH2</accession>
<dbReference type="InterPro" id="IPR009057">
    <property type="entry name" value="Homeodomain-like_sf"/>
</dbReference>
<keyword evidence="2 4" id="KW-0238">DNA-binding</keyword>